<dbReference type="InterPro" id="IPR011703">
    <property type="entry name" value="ATPase_AAA-3"/>
</dbReference>
<name>A0A5R9GEA1_9BACL</name>
<dbReference type="Pfam" id="PF17863">
    <property type="entry name" value="AAA_lid_2"/>
    <property type="match status" value="1"/>
</dbReference>
<proteinExistence type="inferred from homology"/>
<comment type="caution">
    <text evidence="6">The sequence shown here is derived from an EMBL/GenBank/DDBJ whole genome shotgun (WGS) entry which is preliminary data.</text>
</comment>
<keyword evidence="2" id="KW-0067">ATP-binding</keyword>
<evidence type="ECO:0000256" key="1">
    <source>
        <dbReference type="ARBA" id="ARBA00022741"/>
    </source>
</evidence>
<evidence type="ECO:0000259" key="4">
    <source>
        <dbReference type="Pfam" id="PF07726"/>
    </source>
</evidence>
<dbReference type="EMBL" id="VCIW01000019">
    <property type="protein sequence ID" value="TLS49705.1"/>
    <property type="molecule type" value="Genomic_DNA"/>
</dbReference>
<organism evidence="6 7">
    <name type="scientific">Paenibacillus antri</name>
    <dbReference type="NCBI Taxonomy" id="2582848"/>
    <lineage>
        <taxon>Bacteria</taxon>
        <taxon>Bacillati</taxon>
        <taxon>Bacillota</taxon>
        <taxon>Bacilli</taxon>
        <taxon>Bacillales</taxon>
        <taxon>Paenibacillaceae</taxon>
        <taxon>Paenibacillus</taxon>
    </lineage>
</organism>
<keyword evidence="1" id="KW-0547">Nucleotide-binding</keyword>
<dbReference type="RefSeq" id="WP_138196858.1">
    <property type="nucleotide sequence ID" value="NZ_VCIW01000019.1"/>
</dbReference>
<evidence type="ECO:0000259" key="5">
    <source>
        <dbReference type="Pfam" id="PF17863"/>
    </source>
</evidence>
<evidence type="ECO:0000256" key="2">
    <source>
        <dbReference type="ARBA" id="ARBA00022840"/>
    </source>
</evidence>
<dbReference type="PANTHER" id="PTHR42759">
    <property type="entry name" value="MOXR FAMILY PROTEIN"/>
    <property type="match status" value="1"/>
</dbReference>
<dbReference type="GO" id="GO:0005524">
    <property type="term" value="F:ATP binding"/>
    <property type="evidence" value="ECO:0007669"/>
    <property type="project" value="UniProtKB-KW"/>
</dbReference>
<keyword evidence="7" id="KW-1185">Reference proteome</keyword>
<comment type="similarity">
    <text evidence="3">Belongs to the MoxR family.</text>
</comment>
<dbReference type="Gene3D" id="3.40.50.300">
    <property type="entry name" value="P-loop containing nucleotide triphosphate hydrolases"/>
    <property type="match status" value="1"/>
</dbReference>
<evidence type="ECO:0000256" key="3">
    <source>
        <dbReference type="ARBA" id="ARBA00061607"/>
    </source>
</evidence>
<feature type="domain" description="ChlI/MoxR AAA lid" evidence="5">
    <location>
        <begin position="225"/>
        <end position="296"/>
    </location>
</feature>
<dbReference type="SUPFAM" id="SSF52540">
    <property type="entry name" value="P-loop containing nucleoside triphosphate hydrolases"/>
    <property type="match status" value="1"/>
</dbReference>
<protein>
    <submittedName>
        <fullName evidence="6">MoxR family ATPase</fullName>
    </submittedName>
</protein>
<reference evidence="6 7" key="1">
    <citation type="submission" date="2019-05" db="EMBL/GenBank/DDBJ databases">
        <authorList>
            <person name="Narsing Rao M.P."/>
            <person name="Li W.J."/>
        </authorList>
    </citation>
    <scope>NUCLEOTIDE SEQUENCE [LARGE SCALE GENOMIC DNA]</scope>
    <source>
        <strain evidence="6 7">SYSU_K30003</strain>
    </source>
</reference>
<dbReference type="InterPro" id="IPR027417">
    <property type="entry name" value="P-loop_NTPase"/>
</dbReference>
<gene>
    <name evidence="6" type="ORF">FE782_23845</name>
</gene>
<dbReference type="Gene3D" id="1.10.8.80">
    <property type="entry name" value="Magnesium chelatase subunit I, C-Terminal domain"/>
    <property type="match status" value="1"/>
</dbReference>
<accession>A0A5R9GEA1</accession>
<evidence type="ECO:0000313" key="7">
    <source>
        <dbReference type="Proteomes" id="UP000309676"/>
    </source>
</evidence>
<dbReference type="FunFam" id="3.40.50.300:FF:000640">
    <property type="entry name" value="MoxR family ATPase"/>
    <property type="match status" value="1"/>
</dbReference>
<dbReference type="Proteomes" id="UP000309676">
    <property type="component" value="Unassembled WGS sequence"/>
</dbReference>
<dbReference type="InterPro" id="IPR041628">
    <property type="entry name" value="ChlI/MoxR_AAA_lid"/>
</dbReference>
<dbReference type="InterPro" id="IPR050764">
    <property type="entry name" value="CbbQ/NirQ/NorQ/GpvN"/>
</dbReference>
<dbReference type="AlphaFoldDB" id="A0A5R9GEA1"/>
<dbReference type="GO" id="GO:0016887">
    <property type="term" value="F:ATP hydrolysis activity"/>
    <property type="evidence" value="ECO:0007669"/>
    <property type="project" value="InterPro"/>
</dbReference>
<feature type="domain" description="ATPase AAA-3" evidence="4">
    <location>
        <begin position="31"/>
        <end position="161"/>
    </location>
</feature>
<dbReference type="Pfam" id="PF07726">
    <property type="entry name" value="AAA_3"/>
    <property type="match status" value="1"/>
</dbReference>
<dbReference type="PANTHER" id="PTHR42759:SF1">
    <property type="entry name" value="MAGNESIUM-CHELATASE SUBUNIT CHLD"/>
    <property type="match status" value="1"/>
</dbReference>
<sequence length="305" mass="33456">MHRLIEAMERTIFGQRTNVRLVVAAMLAGGHVLLEGVPGLGKTKLARTLAALTDGSYRRVQFTPDMMPSDITGNVIYNLQENRYVAVEGPVFCNILLADEINRTGPKTQSALLEAMEERQVTIQGETRALPSPFFVVATQNPVEYEGTYPLPEAQLDRFLFKLTLDYPAEAQEIEVYKTHGLGASGGGAIEPVCSLADVLAHREKMSRVTVEDGIVEYIAHIVRRTRDNKKVLLGASPRAGLAMLNASKAWAYLDGRDYATPDDVKLVARPALRHRLLLAPQAELEGVTSDVIVEETLAGIPVPR</sequence>
<evidence type="ECO:0000313" key="6">
    <source>
        <dbReference type="EMBL" id="TLS49705.1"/>
    </source>
</evidence>
<dbReference type="OrthoDB" id="9808397at2"/>
<dbReference type="PIRSF" id="PIRSF002849">
    <property type="entry name" value="AAA_ATPase_chaperone_MoxR_prd"/>
    <property type="match status" value="1"/>
</dbReference>